<gene>
    <name evidence="2" type="ORF">HGG74_06385</name>
</gene>
<dbReference type="EMBL" id="JAAZSQ010000004">
    <property type="protein sequence ID" value="NKX54175.1"/>
    <property type="molecule type" value="Genomic_DNA"/>
</dbReference>
<feature type="domain" description="Cyclodeaminase/cyclohydrolase" evidence="1">
    <location>
        <begin position="6"/>
        <end position="180"/>
    </location>
</feature>
<dbReference type="GO" id="GO:0016787">
    <property type="term" value="F:hydrolase activity"/>
    <property type="evidence" value="ECO:0007669"/>
    <property type="project" value="UniProtKB-KW"/>
</dbReference>
<dbReference type="RefSeq" id="WP_168485522.1">
    <property type="nucleotide sequence ID" value="NZ_JAAZSQ010000004.1"/>
</dbReference>
<name>A0A7X6K430_9MICC</name>
<evidence type="ECO:0000313" key="3">
    <source>
        <dbReference type="Proteomes" id="UP000544090"/>
    </source>
</evidence>
<dbReference type="InterPro" id="IPR007044">
    <property type="entry name" value="Cyclodeamin/CycHdrlase"/>
</dbReference>
<keyword evidence="2" id="KW-0378">Hydrolase</keyword>
<dbReference type="AlphaFoldDB" id="A0A7X6K430"/>
<evidence type="ECO:0000313" key="2">
    <source>
        <dbReference type="EMBL" id="NKX54175.1"/>
    </source>
</evidence>
<sequence>MISEETIGGFLERLAAGKATPGGGAAAAIQAAQAAALISMAANFTTGPRFADHERDARRIARLASDLIPQSLALADDDERAFARVASAYELPKESETERGARSGVIQDALREAVRPPKKLIQITRSILALGEELAGFANPDVRSDIAAALEAARSAAAGARATLAADRADITDGKIAGTLQGPAADAEEIIESCGRLSEQLRTQIREG</sequence>
<reference evidence="2 3" key="1">
    <citation type="submission" date="2020-04" db="EMBL/GenBank/DDBJ databases">
        <title>Arthrobacter sp. nov.</title>
        <authorList>
            <person name="Liu S."/>
        </authorList>
    </citation>
    <scope>NUCLEOTIDE SEQUENCE [LARGE SCALE GENOMIC DNA]</scope>
    <source>
        <strain evidence="2 3">E918</strain>
    </source>
</reference>
<comment type="caution">
    <text evidence="2">The sequence shown here is derived from an EMBL/GenBank/DDBJ whole genome shotgun (WGS) entry which is preliminary data.</text>
</comment>
<proteinExistence type="predicted"/>
<dbReference type="Proteomes" id="UP000544090">
    <property type="component" value="Unassembled WGS sequence"/>
</dbReference>
<protein>
    <submittedName>
        <fullName evidence="2">Cyclodeaminase/cyclohydrolase family protein</fullName>
    </submittedName>
</protein>
<organism evidence="2 3">
    <name type="scientific">Arthrobacter mobilis</name>
    <dbReference type="NCBI Taxonomy" id="2724944"/>
    <lineage>
        <taxon>Bacteria</taxon>
        <taxon>Bacillati</taxon>
        <taxon>Actinomycetota</taxon>
        <taxon>Actinomycetes</taxon>
        <taxon>Micrococcales</taxon>
        <taxon>Micrococcaceae</taxon>
        <taxon>Arthrobacter</taxon>
    </lineage>
</organism>
<dbReference type="Gene3D" id="1.20.120.680">
    <property type="entry name" value="Formiminotetrahydrofolate cyclodeaminase monomer, up-and-down helical bundle"/>
    <property type="match status" value="1"/>
</dbReference>
<keyword evidence="3" id="KW-1185">Reference proteome</keyword>
<dbReference type="SUPFAM" id="SSF101262">
    <property type="entry name" value="Methenyltetrahydrofolate cyclohydrolase-like"/>
    <property type="match status" value="1"/>
</dbReference>
<accession>A0A7X6K430</accession>
<evidence type="ECO:0000259" key="1">
    <source>
        <dbReference type="Pfam" id="PF04961"/>
    </source>
</evidence>
<dbReference type="InterPro" id="IPR036178">
    <property type="entry name" value="Formintransfe-cycloase-like_sf"/>
</dbReference>
<dbReference type="Pfam" id="PF04961">
    <property type="entry name" value="FTCD_C"/>
    <property type="match status" value="1"/>
</dbReference>